<reference evidence="2 3" key="1">
    <citation type="submission" date="2021-08" db="EMBL/GenBank/DDBJ databases">
        <authorList>
            <person name="Peeters C."/>
        </authorList>
    </citation>
    <scope>NUCLEOTIDE SEQUENCE [LARGE SCALE GENOMIC DNA]</scope>
    <source>
        <strain evidence="2 3">LMG 23992</strain>
    </source>
</reference>
<evidence type="ECO:0000256" key="1">
    <source>
        <dbReference type="SAM" id="Phobius"/>
    </source>
</evidence>
<dbReference type="Proteomes" id="UP000727654">
    <property type="component" value="Unassembled WGS sequence"/>
</dbReference>
<organism evidence="2 3">
    <name type="scientific">Cupriavidus laharis</name>
    <dbReference type="NCBI Taxonomy" id="151654"/>
    <lineage>
        <taxon>Bacteria</taxon>
        <taxon>Pseudomonadati</taxon>
        <taxon>Pseudomonadota</taxon>
        <taxon>Betaproteobacteria</taxon>
        <taxon>Burkholderiales</taxon>
        <taxon>Burkholderiaceae</taxon>
        <taxon>Cupriavidus</taxon>
    </lineage>
</organism>
<name>A0ABN7Z3Y6_9BURK</name>
<comment type="caution">
    <text evidence="2">The sequence shown here is derived from an EMBL/GenBank/DDBJ whole genome shotgun (WGS) entry which is preliminary data.</text>
</comment>
<dbReference type="EMBL" id="CAJZAI010000011">
    <property type="protein sequence ID" value="CAG9179948.1"/>
    <property type="molecule type" value="Genomic_DNA"/>
</dbReference>
<keyword evidence="1" id="KW-1133">Transmembrane helix</keyword>
<evidence type="ECO:0000313" key="2">
    <source>
        <dbReference type="EMBL" id="CAG9179948.1"/>
    </source>
</evidence>
<gene>
    <name evidence="2" type="ORF">LMG23992_04120</name>
</gene>
<feature type="transmembrane region" description="Helical" evidence="1">
    <location>
        <begin position="194"/>
        <end position="211"/>
    </location>
</feature>
<keyword evidence="1" id="KW-0812">Transmembrane</keyword>
<sequence length="305" mass="34760">MNDICSKQVEPRMLKFLHARTLIYRRAKTYQAIGLIVSLGLPLAALLASAFCEGAKPYVALFALTFSYLEVVCFDSWLRIQLKTAAKLQEEFDCTVLQMNWNSFLVGAHLDPEQIFEDDFPQLGSRDEQRLRNWYPSAVAGLPVHLARLVCQRTNIWYDNTLRKRYRRLLLAGATVLIVVVGSISLWIDRTLTSFVLSTLAPMTPVIIWGLRERNRHAAACELLDRLNEEVKKLFSSSRAGASEQQLSTQSRALQDAIYSHRVSSPLVFDWIYNRLRSRLEQQMNAGAEQFLEELRPAVAKPLDG</sequence>
<protein>
    <recommendedName>
        <fullName evidence="4">DUF4231 domain-containing protein</fullName>
    </recommendedName>
</protein>
<evidence type="ECO:0008006" key="4">
    <source>
        <dbReference type="Google" id="ProtNLM"/>
    </source>
</evidence>
<evidence type="ECO:0000313" key="3">
    <source>
        <dbReference type="Proteomes" id="UP000727654"/>
    </source>
</evidence>
<accession>A0ABN7Z3Y6</accession>
<proteinExistence type="predicted"/>
<dbReference type="Pfam" id="PF18159">
    <property type="entry name" value="S_4TM"/>
    <property type="match status" value="1"/>
</dbReference>
<feature type="transmembrane region" description="Helical" evidence="1">
    <location>
        <begin position="30"/>
        <end position="51"/>
    </location>
</feature>
<keyword evidence="3" id="KW-1185">Reference proteome</keyword>
<feature type="transmembrane region" description="Helical" evidence="1">
    <location>
        <begin position="57"/>
        <end position="78"/>
    </location>
</feature>
<feature type="transmembrane region" description="Helical" evidence="1">
    <location>
        <begin position="169"/>
        <end position="188"/>
    </location>
</feature>
<dbReference type="InterPro" id="IPR049920">
    <property type="entry name" value="IK1_05631-like"/>
</dbReference>
<keyword evidence="1" id="KW-0472">Membrane</keyword>